<dbReference type="AlphaFoldDB" id="A0A3E2N9E1"/>
<dbReference type="Proteomes" id="UP000260680">
    <property type="component" value="Unassembled WGS sequence"/>
</dbReference>
<proteinExistence type="predicted"/>
<reference evidence="2 3" key="1">
    <citation type="submission" date="2018-07" db="EMBL/GenBank/DDBJ databases">
        <title>New species, Clostridium PI-S10-A1B.</title>
        <authorList>
            <person name="Krishna G."/>
            <person name="Summeta K."/>
            <person name="Shikha S."/>
            <person name="Prabhu P.B."/>
            <person name="Suresh K."/>
        </authorList>
    </citation>
    <scope>NUCLEOTIDE SEQUENCE [LARGE SCALE GENOMIC DNA]</scope>
    <source>
        <strain evidence="2 3">PI-S10-A1B</strain>
    </source>
</reference>
<organism evidence="2 3">
    <name type="scientific">Lacrimispora amygdalina</name>
    <dbReference type="NCBI Taxonomy" id="253257"/>
    <lineage>
        <taxon>Bacteria</taxon>
        <taxon>Bacillati</taxon>
        <taxon>Bacillota</taxon>
        <taxon>Clostridia</taxon>
        <taxon>Lachnospirales</taxon>
        <taxon>Lachnospiraceae</taxon>
        <taxon>Lacrimispora</taxon>
    </lineage>
</organism>
<comment type="caution">
    <text evidence="2">The sequence shown here is derived from an EMBL/GenBank/DDBJ whole genome shotgun (WGS) entry which is preliminary data.</text>
</comment>
<feature type="chain" id="PRO_5017597718" evidence="1">
    <location>
        <begin position="28"/>
        <end position="330"/>
    </location>
</feature>
<sequence length="330" mass="33671">MKKFKKIFLAALVVACLSCLFCQPAFAISESEVQAQVDAVGKETVSGNVLIWFLCAIAFLKVSQKIDSFMASLGVNVGHTGSSMLTEAMIATKGLGGIRNFSRQHFSGGGSRNSTNVNANGGNGGAGFGGGFMSGGLAGVVSRNIANGAAKAATTPPDAKPSSGMGAVTPGGVGGIGGKIYSSSVSKGGSFANNVISSIATGNIGANGSITGDRASEALSSYMGYSALEEGAKNIPTFSNVEIGGGRITGTETSEEHPEGISFGMYHTAQYASPDGAHTTVHAADGSAWYKQYAVDAVDKSPYMAPDGSIAYNESIVKKLPPTPRRKDRI</sequence>
<dbReference type="EMBL" id="QOHO01000057">
    <property type="protein sequence ID" value="RFZ77635.1"/>
    <property type="molecule type" value="Genomic_DNA"/>
</dbReference>
<protein>
    <submittedName>
        <fullName evidence="2">Uncharacterized protein</fullName>
    </submittedName>
</protein>
<gene>
    <name evidence="2" type="ORF">DS742_17630</name>
</gene>
<evidence type="ECO:0000313" key="2">
    <source>
        <dbReference type="EMBL" id="RFZ77635.1"/>
    </source>
</evidence>
<keyword evidence="1" id="KW-0732">Signal</keyword>
<feature type="signal peptide" evidence="1">
    <location>
        <begin position="1"/>
        <end position="27"/>
    </location>
</feature>
<dbReference type="OrthoDB" id="1827287at2"/>
<accession>A0A3E2N9E1</accession>
<name>A0A3E2N9E1_9FIRM</name>
<evidence type="ECO:0000256" key="1">
    <source>
        <dbReference type="SAM" id="SignalP"/>
    </source>
</evidence>
<evidence type="ECO:0000313" key="3">
    <source>
        <dbReference type="Proteomes" id="UP000260680"/>
    </source>
</evidence>